<evidence type="ECO:0000313" key="2">
    <source>
        <dbReference type="EMBL" id="MDR7384952.1"/>
    </source>
</evidence>
<proteinExistence type="predicted"/>
<evidence type="ECO:0000256" key="1">
    <source>
        <dbReference type="SAM" id="MobiDB-lite"/>
    </source>
</evidence>
<evidence type="ECO:0000313" key="3">
    <source>
        <dbReference type="Proteomes" id="UP001183585"/>
    </source>
</evidence>
<sequence length="64" mass="6740">MAIQAGEAAPESGGLYCARCDAMVHVTEGEPIPECPNGHHEFATEPHETGAPDLNPQHRPPPNG</sequence>
<gene>
    <name evidence="2" type="ORF">J2S48_004467</name>
</gene>
<name>A0ABU2CUC8_9MICO</name>
<dbReference type="EMBL" id="JAVDYE010000001">
    <property type="protein sequence ID" value="MDR7384952.1"/>
    <property type="molecule type" value="Genomic_DNA"/>
</dbReference>
<organism evidence="2 3">
    <name type="scientific">Promicromonospora iranensis</name>
    <dbReference type="NCBI Taxonomy" id="1105144"/>
    <lineage>
        <taxon>Bacteria</taxon>
        <taxon>Bacillati</taxon>
        <taxon>Actinomycetota</taxon>
        <taxon>Actinomycetes</taxon>
        <taxon>Micrococcales</taxon>
        <taxon>Promicromonosporaceae</taxon>
        <taxon>Promicromonospora</taxon>
    </lineage>
</organism>
<feature type="compositionally biased region" description="Basic and acidic residues" evidence="1">
    <location>
        <begin position="37"/>
        <end position="50"/>
    </location>
</feature>
<dbReference type="Proteomes" id="UP001183585">
    <property type="component" value="Unassembled WGS sequence"/>
</dbReference>
<dbReference type="RefSeq" id="WP_274993791.1">
    <property type="nucleotide sequence ID" value="NZ_JAJQQP010000005.1"/>
</dbReference>
<accession>A0ABU2CUC8</accession>
<feature type="region of interest" description="Disordered" evidence="1">
    <location>
        <begin position="31"/>
        <end position="64"/>
    </location>
</feature>
<protein>
    <recommendedName>
        <fullName evidence="4">Zinc ribbon family protein</fullName>
    </recommendedName>
</protein>
<keyword evidence="3" id="KW-1185">Reference proteome</keyword>
<evidence type="ECO:0008006" key="4">
    <source>
        <dbReference type="Google" id="ProtNLM"/>
    </source>
</evidence>
<comment type="caution">
    <text evidence="2">The sequence shown here is derived from an EMBL/GenBank/DDBJ whole genome shotgun (WGS) entry which is preliminary data.</text>
</comment>
<reference evidence="2 3" key="1">
    <citation type="submission" date="2023-07" db="EMBL/GenBank/DDBJ databases">
        <title>Sequencing the genomes of 1000 actinobacteria strains.</title>
        <authorList>
            <person name="Klenk H.-P."/>
        </authorList>
    </citation>
    <scope>NUCLEOTIDE SEQUENCE [LARGE SCALE GENOMIC DNA]</scope>
    <source>
        <strain evidence="2 3">DSM 45554</strain>
    </source>
</reference>